<dbReference type="Proteomes" id="UP000308600">
    <property type="component" value="Unassembled WGS sequence"/>
</dbReference>
<protein>
    <submittedName>
        <fullName evidence="1">Peptidase S28</fullName>
    </submittedName>
</protein>
<sequence>MLWKYGILALLAPLVSSRLSDGRLHGNMRPRPAIPIAPVPDKPVVISKNGTVLPPYTTIYYFNQLIDHNNPSLGTFQQRFWFTYEFYEPGGPIILMTPGEANADGYEGYLTNTTMNGLISQQENGATIIIEHRFFGLSNPYPDLTVSSLKLLNIQQAIDDLVYFAENVNLPMPGGDQVTPTQAPWILIGGSYSGALTSWAMVNKPGVFWAGYSSSGVVQAILDFWQYFEPVREGMPKNCSADVEVVIAHVDDVLSGSDTKAINGIKANFGLSDMTHLDDVAGALRNNLWDWQSLQLSSGAGTVFTQFCDALEVKDGKSAGPEGWGLDHALSAWGAFWRNGYLKRVCSDPKNPTAEACLGTYNTSQPFWTDTSIDNDYRSWNWFVCKEVGWLQNGAPTDRPTLVSRLVPSTYDMRQCQQMFPEAFPEVPVTADINNTNTIYAGWNAKIDRIFFVNGQRDPWRDATMSAEGLGKESTPTQVINLGDGFHCSDISARAGVYSKPLADIQKKALATFHTWVSEYKPTAAHGSAPPRPVASTTSDEGFVAPHTSTVGKKPISAWQKGFF</sequence>
<proteinExistence type="predicted"/>
<name>A0ACD3ALW8_9AGAR</name>
<evidence type="ECO:0000313" key="1">
    <source>
        <dbReference type="EMBL" id="TFK66908.1"/>
    </source>
</evidence>
<reference evidence="1 2" key="1">
    <citation type="journal article" date="2019" name="Nat. Ecol. Evol.">
        <title>Megaphylogeny resolves global patterns of mushroom evolution.</title>
        <authorList>
            <person name="Varga T."/>
            <person name="Krizsan K."/>
            <person name="Foldi C."/>
            <person name="Dima B."/>
            <person name="Sanchez-Garcia M."/>
            <person name="Sanchez-Ramirez S."/>
            <person name="Szollosi G.J."/>
            <person name="Szarkandi J.G."/>
            <person name="Papp V."/>
            <person name="Albert L."/>
            <person name="Andreopoulos W."/>
            <person name="Angelini C."/>
            <person name="Antonin V."/>
            <person name="Barry K.W."/>
            <person name="Bougher N.L."/>
            <person name="Buchanan P."/>
            <person name="Buyck B."/>
            <person name="Bense V."/>
            <person name="Catcheside P."/>
            <person name="Chovatia M."/>
            <person name="Cooper J."/>
            <person name="Damon W."/>
            <person name="Desjardin D."/>
            <person name="Finy P."/>
            <person name="Geml J."/>
            <person name="Haridas S."/>
            <person name="Hughes K."/>
            <person name="Justo A."/>
            <person name="Karasinski D."/>
            <person name="Kautmanova I."/>
            <person name="Kiss B."/>
            <person name="Kocsube S."/>
            <person name="Kotiranta H."/>
            <person name="LaButti K.M."/>
            <person name="Lechner B.E."/>
            <person name="Liimatainen K."/>
            <person name="Lipzen A."/>
            <person name="Lukacs Z."/>
            <person name="Mihaltcheva S."/>
            <person name="Morgado L.N."/>
            <person name="Niskanen T."/>
            <person name="Noordeloos M.E."/>
            <person name="Ohm R.A."/>
            <person name="Ortiz-Santana B."/>
            <person name="Ovrebo C."/>
            <person name="Racz N."/>
            <person name="Riley R."/>
            <person name="Savchenko A."/>
            <person name="Shiryaev A."/>
            <person name="Soop K."/>
            <person name="Spirin V."/>
            <person name="Szebenyi C."/>
            <person name="Tomsovsky M."/>
            <person name="Tulloss R.E."/>
            <person name="Uehling J."/>
            <person name="Grigoriev I.V."/>
            <person name="Vagvolgyi C."/>
            <person name="Papp T."/>
            <person name="Martin F.M."/>
            <person name="Miettinen O."/>
            <person name="Hibbett D.S."/>
            <person name="Nagy L.G."/>
        </authorList>
    </citation>
    <scope>NUCLEOTIDE SEQUENCE [LARGE SCALE GENOMIC DNA]</scope>
    <source>
        <strain evidence="1 2">NL-1719</strain>
    </source>
</reference>
<organism evidence="1 2">
    <name type="scientific">Pluteus cervinus</name>
    <dbReference type="NCBI Taxonomy" id="181527"/>
    <lineage>
        <taxon>Eukaryota</taxon>
        <taxon>Fungi</taxon>
        <taxon>Dikarya</taxon>
        <taxon>Basidiomycota</taxon>
        <taxon>Agaricomycotina</taxon>
        <taxon>Agaricomycetes</taxon>
        <taxon>Agaricomycetidae</taxon>
        <taxon>Agaricales</taxon>
        <taxon>Pluteineae</taxon>
        <taxon>Pluteaceae</taxon>
        <taxon>Pluteus</taxon>
    </lineage>
</organism>
<evidence type="ECO:0000313" key="2">
    <source>
        <dbReference type="Proteomes" id="UP000308600"/>
    </source>
</evidence>
<dbReference type="EMBL" id="ML208391">
    <property type="protein sequence ID" value="TFK66908.1"/>
    <property type="molecule type" value="Genomic_DNA"/>
</dbReference>
<gene>
    <name evidence="1" type="ORF">BDN72DRAFT_961432</name>
</gene>
<accession>A0ACD3ALW8</accession>
<keyword evidence="2" id="KW-1185">Reference proteome</keyword>